<dbReference type="GeneID" id="38114754"/>
<evidence type="ECO:0000313" key="3">
    <source>
        <dbReference type="EMBL" id="RDW84058.1"/>
    </source>
</evidence>
<accession>A0A3D8SE75</accession>
<dbReference type="InterPro" id="IPR016130">
    <property type="entry name" value="Tyr_Pase_AS"/>
</dbReference>
<sequence>MEQLPTVQEFVLVSGVPIGIDGVFNVRSFGGYPSNLKPNCFTRDRIIYRSGHLKDITQRGLEQVRNLSISTIIDLTNSGDTKTLFTGTSSLGHCRVVHLPLAKHEFSVQQLAEKYKRYLEQGEKAIAEGYFQLLVEGHDVIGNILALIRNNPNDVYLIHCAMGKDRTGVVFAVLLSLAGVPEDVIAEEYSRSESALEASLPEIATAIKKAMPTVTDTEAQWRAKIVIQTRFVASERGNAADVANGDGTTWWDKGVPEDLLRCQRGGYQMPPGYPNYYANIL</sequence>
<dbReference type="InterPro" id="IPR026893">
    <property type="entry name" value="Tyr/Ser_Pase_IphP-type"/>
</dbReference>
<dbReference type="SUPFAM" id="SSF52799">
    <property type="entry name" value="(Phosphotyrosine protein) phosphatases II"/>
    <property type="match status" value="1"/>
</dbReference>
<dbReference type="InterPro" id="IPR029021">
    <property type="entry name" value="Prot-tyrosine_phosphatase-like"/>
</dbReference>
<dbReference type="Proteomes" id="UP000256690">
    <property type="component" value="Unassembled WGS sequence"/>
</dbReference>
<reference evidence="3 4" key="1">
    <citation type="journal article" date="2018" name="IMA Fungus">
        <title>IMA Genome-F 9: Draft genome sequence of Annulohypoxylon stygium, Aspergillus mulundensis, Berkeleyomyces basicola (syn. Thielaviopsis basicola), Ceratocystis smalleyi, two Cercospora beticola strains, Coleophoma cylindrospora, Fusarium fracticaudum, Phialophora cf. hyalina, and Morchella septimelata.</title>
        <authorList>
            <person name="Wingfield B.D."/>
            <person name="Bills G.F."/>
            <person name="Dong Y."/>
            <person name="Huang W."/>
            <person name="Nel W.J."/>
            <person name="Swalarsk-Parry B.S."/>
            <person name="Vaghefi N."/>
            <person name="Wilken P.M."/>
            <person name="An Z."/>
            <person name="de Beer Z.W."/>
            <person name="De Vos L."/>
            <person name="Chen L."/>
            <person name="Duong T.A."/>
            <person name="Gao Y."/>
            <person name="Hammerbacher A."/>
            <person name="Kikkert J.R."/>
            <person name="Li Y."/>
            <person name="Li H."/>
            <person name="Li K."/>
            <person name="Li Q."/>
            <person name="Liu X."/>
            <person name="Ma X."/>
            <person name="Naidoo K."/>
            <person name="Pethybridge S.J."/>
            <person name="Sun J."/>
            <person name="Steenkamp E.T."/>
            <person name="van der Nest M.A."/>
            <person name="van Wyk S."/>
            <person name="Wingfield M.J."/>
            <person name="Xiong C."/>
            <person name="Yue Q."/>
            <person name="Zhang X."/>
        </authorList>
    </citation>
    <scope>NUCLEOTIDE SEQUENCE [LARGE SCALE GENOMIC DNA]</scope>
    <source>
        <strain evidence="3 4">DSM 5745</strain>
    </source>
</reference>
<dbReference type="STRING" id="1810919.A0A3D8SE75"/>
<dbReference type="PROSITE" id="PS50056">
    <property type="entry name" value="TYR_PHOSPHATASE_2"/>
    <property type="match status" value="1"/>
</dbReference>
<gene>
    <name evidence="3" type="ORF">DSM5745_04384</name>
</gene>
<comment type="caution">
    <text evidence="3">The sequence shown here is derived from an EMBL/GenBank/DDBJ whole genome shotgun (WGS) entry which is preliminary data.</text>
</comment>
<evidence type="ECO:0000256" key="1">
    <source>
        <dbReference type="SAM" id="Coils"/>
    </source>
</evidence>
<proteinExistence type="predicted"/>
<dbReference type="AlphaFoldDB" id="A0A3D8SE75"/>
<feature type="coiled-coil region" evidence="1">
    <location>
        <begin position="101"/>
        <end position="128"/>
    </location>
</feature>
<dbReference type="GO" id="GO:0004721">
    <property type="term" value="F:phosphoprotein phosphatase activity"/>
    <property type="evidence" value="ECO:0007669"/>
    <property type="project" value="InterPro"/>
</dbReference>
<keyword evidence="4" id="KW-1185">Reference proteome</keyword>
<dbReference type="PANTHER" id="PTHR31126:SF1">
    <property type="entry name" value="TYROSINE SPECIFIC PROTEIN PHOSPHATASES DOMAIN-CONTAINING PROTEIN"/>
    <property type="match status" value="1"/>
</dbReference>
<name>A0A3D8SE75_9EURO</name>
<dbReference type="EMBL" id="PVWQ01000004">
    <property type="protein sequence ID" value="RDW84058.1"/>
    <property type="molecule type" value="Genomic_DNA"/>
</dbReference>
<organism evidence="3 4">
    <name type="scientific">Aspergillus mulundensis</name>
    <dbReference type="NCBI Taxonomy" id="1810919"/>
    <lineage>
        <taxon>Eukaryota</taxon>
        <taxon>Fungi</taxon>
        <taxon>Dikarya</taxon>
        <taxon>Ascomycota</taxon>
        <taxon>Pezizomycotina</taxon>
        <taxon>Eurotiomycetes</taxon>
        <taxon>Eurotiomycetidae</taxon>
        <taxon>Eurotiales</taxon>
        <taxon>Aspergillaceae</taxon>
        <taxon>Aspergillus</taxon>
        <taxon>Aspergillus subgen. Nidulantes</taxon>
    </lineage>
</organism>
<protein>
    <recommendedName>
        <fullName evidence="2">Tyrosine specific protein phosphatases domain-containing protein</fullName>
    </recommendedName>
</protein>
<dbReference type="Gene3D" id="3.90.190.10">
    <property type="entry name" value="Protein tyrosine phosphatase superfamily"/>
    <property type="match status" value="1"/>
</dbReference>
<evidence type="ECO:0000313" key="4">
    <source>
        <dbReference type="Proteomes" id="UP000256690"/>
    </source>
</evidence>
<evidence type="ECO:0000259" key="2">
    <source>
        <dbReference type="PROSITE" id="PS50056"/>
    </source>
</evidence>
<dbReference type="OrthoDB" id="449382at2759"/>
<dbReference type="InterPro" id="IPR000387">
    <property type="entry name" value="Tyr_Pase_dom"/>
</dbReference>
<dbReference type="Pfam" id="PF13350">
    <property type="entry name" value="Y_phosphatase3"/>
    <property type="match status" value="1"/>
</dbReference>
<keyword evidence="1" id="KW-0175">Coiled coil</keyword>
<feature type="domain" description="Tyrosine specific protein phosphatases" evidence="2">
    <location>
        <begin position="142"/>
        <end position="222"/>
    </location>
</feature>
<dbReference type="PROSITE" id="PS00383">
    <property type="entry name" value="TYR_PHOSPHATASE_1"/>
    <property type="match status" value="1"/>
</dbReference>
<dbReference type="RefSeq" id="XP_026605396.1">
    <property type="nucleotide sequence ID" value="XM_026746400.1"/>
</dbReference>
<dbReference type="PANTHER" id="PTHR31126">
    <property type="entry name" value="TYROSINE-PROTEIN PHOSPHATASE"/>
    <property type="match status" value="1"/>
</dbReference>